<dbReference type="InterPro" id="IPR000195">
    <property type="entry name" value="Rab-GAP-TBC_dom"/>
</dbReference>
<dbReference type="SMART" id="SM00462">
    <property type="entry name" value="PTB"/>
    <property type="match status" value="2"/>
</dbReference>
<dbReference type="InterPro" id="IPR035969">
    <property type="entry name" value="Rab-GAP_TBC_sf"/>
</dbReference>
<dbReference type="InterPro" id="IPR021785">
    <property type="entry name" value="DUF3350"/>
</dbReference>
<dbReference type="Gene3D" id="1.10.8.270">
    <property type="entry name" value="putative rabgap domain of human tbc1 domain family member 14 like domains"/>
    <property type="match status" value="1"/>
</dbReference>
<reference evidence="5" key="1">
    <citation type="submission" date="2023-11" db="EMBL/GenBank/DDBJ databases">
        <title>Genome assemblies of two species of porcelain crab, Petrolisthes cinctipes and Petrolisthes manimaculis (Anomura: Porcellanidae).</title>
        <authorList>
            <person name="Angst P."/>
        </authorList>
    </citation>
    <scope>NUCLEOTIDE SEQUENCE</scope>
    <source>
        <strain evidence="5">PB745_02</strain>
        <tissue evidence="5">Gill</tissue>
    </source>
</reference>
<dbReference type="SUPFAM" id="SSF50729">
    <property type="entry name" value="PH domain-like"/>
    <property type="match status" value="2"/>
</dbReference>
<keyword evidence="6" id="KW-1185">Reference proteome</keyword>
<feature type="region of interest" description="Disordered" evidence="3">
    <location>
        <begin position="404"/>
        <end position="433"/>
    </location>
</feature>
<accession>A0AAE1PSK1</accession>
<dbReference type="Gene3D" id="2.30.29.30">
    <property type="entry name" value="Pleckstrin-homology domain (PH domain)/Phosphotyrosine-binding domain (PTB)"/>
    <property type="match status" value="2"/>
</dbReference>
<dbReference type="EMBL" id="JAWZYT010001276">
    <property type="protein sequence ID" value="KAK4313708.1"/>
    <property type="molecule type" value="Genomic_DNA"/>
</dbReference>
<feature type="region of interest" description="Disordered" evidence="3">
    <location>
        <begin position="996"/>
        <end position="1017"/>
    </location>
</feature>
<dbReference type="FunFam" id="1.10.472.80:FF:000043">
    <property type="entry name" value="Pollux, isoform A"/>
    <property type="match status" value="1"/>
</dbReference>
<organism evidence="5 6">
    <name type="scientific">Petrolisthes manimaculis</name>
    <dbReference type="NCBI Taxonomy" id="1843537"/>
    <lineage>
        <taxon>Eukaryota</taxon>
        <taxon>Metazoa</taxon>
        <taxon>Ecdysozoa</taxon>
        <taxon>Arthropoda</taxon>
        <taxon>Crustacea</taxon>
        <taxon>Multicrustacea</taxon>
        <taxon>Malacostraca</taxon>
        <taxon>Eumalacostraca</taxon>
        <taxon>Eucarida</taxon>
        <taxon>Decapoda</taxon>
        <taxon>Pleocyemata</taxon>
        <taxon>Anomura</taxon>
        <taxon>Galatheoidea</taxon>
        <taxon>Porcellanidae</taxon>
        <taxon>Petrolisthes</taxon>
    </lineage>
</organism>
<dbReference type="InterPro" id="IPR011993">
    <property type="entry name" value="PH-like_dom_sf"/>
</dbReference>
<keyword evidence="1" id="KW-0343">GTPase activation</keyword>
<dbReference type="PANTHER" id="PTHR47219:SF16">
    <property type="entry name" value="GTPASE ACTIVATING PROTEIN"/>
    <property type="match status" value="1"/>
</dbReference>
<dbReference type="Pfam" id="PF00566">
    <property type="entry name" value="RabGAP-TBC"/>
    <property type="match status" value="1"/>
</dbReference>
<keyword evidence="2" id="KW-0597">Phosphoprotein</keyword>
<name>A0AAE1PSK1_9EUCA</name>
<dbReference type="PANTHER" id="PTHR47219">
    <property type="entry name" value="RAB GTPASE-ACTIVATING PROTEIN 1-LIKE"/>
    <property type="match status" value="1"/>
</dbReference>
<feature type="compositionally biased region" description="Polar residues" evidence="3">
    <location>
        <begin position="1507"/>
        <end position="1520"/>
    </location>
</feature>
<feature type="region of interest" description="Disordered" evidence="3">
    <location>
        <begin position="489"/>
        <end position="508"/>
    </location>
</feature>
<feature type="region of interest" description="Disordered" evidence="3">
    <location>
        <begin position="807"/>
        <end position="826"/>
    </location>
</feature>
<comment type="caution">
    <text evidence="5">The sequence shown here is derived from an EMBL/GenBank/DDBJ whole genome shotgun (WGS) entry which is preliminary data.</text>
</comment>
<evidence type="ECO:0000256" key="3">
    <source>
        <dbReference type="SAM" id="MobiDB-lite"/>
    </source>
</evidence>
<dbReference type="GO" id="GO:0005096">
    <property type="term" value="F:GTPase activator activity"/>
    <property type="evidence" value="ECO:0007669"/>
    <property type="project" value="UniProtKB-KW"/>
</dbReference>
<feature type="compositionally biased region" description="Acidic residues" evidence="3">
    <location>
        <begin position="1494"/>
        <end position="1506"/>
    </location>
</feature>
<dbReference type="Pfam" id="PF12762">
    <property type="entry name" value="DDE_Tnp_IS1595"/>
    <property type="match status" value="1"/>
</dbReference>
<feature type="region of interest" description="Disordered" evidence="3">
    <location>
        <begin position="517"/>
        <end position="572"/>
    </location>
</feature>
<evidence type="ECO:0000313" key="5">
    <source>
        <dbReference type="EMBL" id="KAK4313708.1"/>
    </source>
</evidence>
<sequence length="1551" mass="175123">MCQQWLLTKSVRLGGSGHNVELNQINLMSPYAGKTAEWVIGGYERETGNCFIEYVSSKDPKTIKSIVREWVLPTTTLIVSRTQLPYYVGLEDEGYNFTSVNCVRSFVDRDTGDHMQTLRRLWREFRSNIPNGSKSTFKKNISGYIAEFMFKRRYPNHTQRVHAFFTIVAEIHPPILPKCQVEILMDLEMENNSEGGTTGETFTLQYRGSTEVDRHYSKPMLPWIIAEIKNQQKAEDVTVEIARGSVTMRSVTGVVLLSHTVRQIHKCVMEQADHTCFLYTLKPPQDKEQGAVVGAPGYISATDPTQLVPANLLVDQNYQCHLLQALTEQQVRNFFACLRQQPREAQPAAEPSSQNSLNSLPDLFVHNESQFFEVLFVGRVKVSHSKVPPSFIDEALSAFKQREKNRQNHPSLGDMSRSQPNSATISYQQEGSGVSVPNITFSSLFNDPDIGQRSRSNSKDFGKVSSDQAKQDLECKDSQKLSKVRFSLWSSTDESSESSTQPRTPCLDDPLSLAAAAAADSTIQSGPSSLPPPVEMAVYSRSTSMPEDVTDKDDSLQISETDGSSKAELSDVQPYRQRLRTISGDSSHLFRRPPPSQEQHGMRARAGSIGSMTGRVHGYRVSDTDIKMLSYDFNRTMLFHIGRSEIQLINPEVKSVQLNKNFKDVAHCCQGVKHNDHFGFICRELSGDFPCYLGYVFKCQISSVTDEIMQALSKAFTAVHEAQLRERQENLLCDMCPMRWFSQLCAEVEGLPAAKAHITIRKRLSSLPEEEKCTLIAKYEGAEATDTQVQNNILMMLLRAHFESKQASHTHTTLPGGGVRPDNQIGTNLESSLRRAKKSLTTSFNQLLKREGRESESAEREFYTDENHSSSGVNPGDKPHSSSTSGSSKVRLEGLSDSPLGHRPRSSTISGAGGDSMRREFLAKRATAKQSMVVTSKMPHEENCQISPKRNIFLKVGSPTPRCSTEEESSKERKPSGKSVTNTSFRHAILQRVVSPPKKSDSLAHLGHQGNAEMSETRRKTKKQLMVIWKKAVFQQILLNRFEKENRRLRALQYEVALQRVRLNYEEEDVPPEAVQAWHLMLTKPHARIDSNILHSGIKQGVPKSVRGDVWQLLMHQSLARNPKLEPQIPGYNTSYETMIKELTSQHHAILIDLGRTFPTHPYFMQTLGPGQLALFNVLKAYSLLDKDVGYCQGLSFVGATLLLHVEEETAYDLLKHLMYVLGCRRQYRPDLIGLQVQMYQLSRLLHDKLRALYDHLENNEVTPQLFAAPWFLTLFSSQFPLSFVSRVFDLLFMEGIEAVFRVALVLLRIHEEAMLACDSFEQIMDYIKTTMPNLQTHQIGNIISQACECSLSQELQAYEVEYHVLQEELALSPQNNADISKLREANKNLKRQNLDLLEQLHHSSNHQHALDSTNVSLQQSQHHLEVRVRWLELERNNLKELVTLLTHKVPQDDLPTIPANFQRFLPPINKAVKQETAAATVHNPPPNNKTTTTDEEDCERDDESDQVSSTLSTSHNIGGQQQASHQQPQRSVTMDYGVMQRYLKNLVGNN</sequence>
<dbReference type="SMART" id="SM00164">
    <property type="entry name" value="TBC"/>
    <property type="match status" value="1"/>
</dbReference>
<dbReference type="Pfam" id="PF11830">
    <property type="entry name" value="DUF3350"/>
    <property type="match status" value="1"/>
</dbReference>
<feature type="compositionally biased region" description="Polar residues" evidence="3">
    <location>
        <begin position="416"/>
        <end position="433"/>
    </location>
</feature>
<feature type="compositionally biased region" description="Low complexity" evidence="3">
    <location>
        <begin position="1521"/>
        <end position="1530"/>
    </location>
</feature>
<dbReference type="InterPro" id="IPR024445">
    <property type="entry name" value="Tnp_ISXO2-like"/>
</dbReference>
<feature type="region of interest" description="Disordered" evidence="3">
    <location>
        <begin position="1476"/>
        <end position="1532"/>
    </location>
</feature>
<feature type="domain" description="Rab-GAP TBC" evidence="4">
    <location>
        <begin position="1101"/>
        <end position="1296"/>
    </location>
</feature>
<feature type="compositionally biased region" description="Low complexity" evidence="3">
    <location>
        <begin position="490"/>
        <end position="500"/>
    </location>
</feature>
<dbReference type="SUPFAM" id="SSF47923">
    <property type="entry name" value="Ypt/Rab-GAP domain of gyp1p"/>
    <property type="match status" value="2"/>
</dbReference>
<dbReference type="CDD" id="cd00934">
    <property type="entry name" value="PTB"/>
    <property type="match status" value="1"/>
</dbReference>
<feature type="region of interest" description="Disordered" evidence="3">
    <location>
        <begin position="844"/>
        <end position="916"/>
    </location>
</feature>
<proteinExistence type="predicted"/>
<feature type="compositionally biased region" description="Basic and acidic residues" evidence="3">
    <location>
        <begin position="848"/>
        <end position="868"/>
    </location>
</feature>
<dbReference type="InterPro" id="IPR050302">
    <property type="entry name" value="Rab_GAP_TBC_domain"/>
</dbReference>
<dbReference type="Gene3D" id="1.10.472.80">
    <property type="entry name" value="Ypt/Rab-GAP domain of gyp1p, domain 3"/>
    <property type="match status" value="1"/>
</dbReference>
<evidence type="ECO:0000313" key="6">
    <source>
        <dbReference type="Proteomes" id="UP001292094"/>
    </source>
</evidence>
<evidence type="ECO:0000256" key="1">
    <source>
        <dbReference type="ARBA" id="ARBA00022468"/>
    </source>
</evidence>
<gene>
    <name evidence="5" type="ORF">Pmani_014996</name>
</gene>
<dbReference type="Proteomes" id="UP001292094">
    <property type="component" value="Unassembled WGS sequence"/>
</dbReference>
<dbReference type="Gene3D" id="1.10.10.2750">
    <property type="match status" value="1"/>
</dbReference>
<evidence type="ECO:0000259" key="4">
    <source>
        <dbReference type="PROSITE" id="PS50086"/>
    </source>
</evidence>
<protein>
    <recommendedName>
        <fullName evidence="4">Rab-GAP TBC domain-containing protein</fullName>
    </recommendedName>
</protein>
<feature type="region of interest" description="Disordered" evidence="3">
    <location>
        <begin position="955"/>
        <end position="981"/>
    </location>
</feature>
<dbReference type="PROSITE" id="PS50086">
    <property type="entry name" value="TBC_RABGAP"/>
    <property type="match status" value="1"/>
</dbReference>
<dbReference type="InterPro" id="IPR006020">
    <property type="entry name" value="PTB/PI_dom"/>
</dbReference>
<feature type="region of interest" description="Disordered" evidence="3">
    <location>
        <begin position="446"/>
        <end position="476"/>
    </location>
</feature>
<dbReference type="FunFam" id="1.10.8.270:FF:000001">
    <property type="entry name" value="TBC1 domain family member 1"/>
    <property type="match status" value="1"/>
</dbReference>
<evidence type="ECO:0000256" key="2">
    <source>
        <dbReference type="ARBA" id="ARBA00022553"/>
    </source>
</evidence>
<feature type="compositionally biased region" description="Basic and acidic residues" evidence="3">
    <location>
        <begin position="964"/>
        <end position="975"/>
    </location>
</feature>